<dbReference type="NCBIfam" id="TIGR00492">
    <property type="entry name" value="alr"/>
    <property type="match status" value="1"/>
</dbReference>
<feature type="binding site" evidence="5">
    <location>
        <position position="107"/>
    </location>
    <ligand>
        <name>substrate</name>
    </ligand>
</feature>
<name>A0A0G1MG15_9BACT</name>
<reference evidence="7 8" key="1">
    <citation type="journal article" date="2015" name="Nature">
        <title>rRNA introns, odd ribosomes, and small enigmatic genomes across a large radiation of phyla.</title>
        <authorList>
            <person name="Brown C.T."/>
            <person name="Hug L.A."/>
            <person name="Thomas B.C."/>
            <person name="Sharon I."/>
            <person name="Castelle C.J."/>
            <person name="Singh A."/>
            <person name="Wilkins M.J."/>
            <person name="Williams K.H."/>
            <person name="Banfield J.F."/>
        </authorList>
    </citation>
    <scope>NUCLEOTIDE SEQUENCE [LARGE SCALE GENOMIC DNA]</scope>
</reference>
<dbReference type="GO" id="GO:0008784">
    <property type="term" value="F:alanine racemase activity"/>
    <property type="evidence" value="ECO:0007669"/>
    <property type="project" value="InterPro"/>
</dbReference>
<dbReference type="SMART" id="SM01005">
    <property type="entry name" value="Ala_racemase_C"/>
    <property type="match status" value="1"/>
</dbReference>
<protein>
    <submittedName>
        <fullName evidence="7">Alanine racemase</fullName>
    </submittedName>
</protein>
<keyword evidence="2 4" id="KW-0663">Pyridoxal phosphate</keyword>
<dbReference type="Pfam" id="PF00842">
    <property type="entry name" value="Ala_racemase_C"/>
    <property type="match status" value="1"/>
</dbReference>
<dbReference type="Proteomes" id="UP000033999">
    <property type="component" value="Unassembled WGS sequence"/>
</dbReference>
<dbReference type="PRINTS" id="PR00992">
    <property type="entry name" value="ALARACEMASE"/>
</dbReference>
<gene>
    <name evidence="7" type="ORF">UX10_C0013G0029</name>
</gene>
<feature type="binding site" evidence="5">
    <location>
        <position position="290"/>
    </location>
    <ligand>
        <name>substrate</name>
    </ligand>
</feature>
<dbReference type="Pfam" id="PF01168">
    <property type="entry name" value="Ala_racemase_N"/>
    <property type="match status" value="1"/>
</dbReference>
<evidence type="ECO:0000256" key="3">
    <source>
        <dbReference type="ARBA" id="ARBA00023235"/>
    </source>
</evidence>
<dbReference type="PATRIC" id="fig|1619041.3.peg.495"/>
<dbReference type="GO" id="GO:0005829">
    <property type="term" value="C:cytosol"/>
    <property type="evidence" value="ECO:0007669"/>
    <property type="project" value="TreeGrafter"/>
</dbReference>
<keyword evidence="3" id="KW-0413">Isomerase</keyword>
<evidence type="ECO:0000256" key="5">
    <source>
        <dbReference type="PIRSR" id="PIRSR600821-52"/>
    </source>
</evidence>
<evidence type="ECO:0000259" key="6">
    <source>
        <dbReference type="SMART" id="SM01005"/>
    </source>
</evidence>
<dbReference type="PROSITE" id="PS00395">
    <property type="entry name" value="ALANINE_RACEMASE"/>
    <property type="match status" value="1"/>
</dbReference>
<comment type="caution">
    <text evidence="7">The sequence shown here is derived from an EMBL/GenBank/DDBJ whole genome shotgun (WGS) entry which is preliminary data.</text>
</comment>
<dbReference type="GO" id="GO:0030632">
    <property type="term" value="P:D-alanine biosynthetic process"/>
    <property type="evidence" value="ECO:0007669"/>
    <property type="project" value="TreeGrafter"/>
</dbReference>
<dbReference type="InterPro" id="IPR009006">
    <property type="entry name" value="Ala_racemase/Decarboxylase_C"/>
</dbReference>
<evidence type="ECO:0000256" key="2">
    <source>
        <dbReference type="ARBA" id="ARBA00022898"/>
    </source>
</evidence>
<dbReference type="EMBL" id="LCKX01000013">
    <property type="protein sequence ID" value="KKU07266.1"/>
    <property type="molecule type" value="Genomic_DNA"/>
</dbReference>
<feature type="modified residue" description="N6-(pyridoxal phosphate)lysine" evidence="4">
    <location>
        <position position="5"/>
    </location>
</feature>
<dbReference type="InterPro" id="IPR011079">
    <property type="entry name" value="Ala_racemase_C"/>
</dbReference>
<dbReference type="AlphaFoldDB" id="A0A0G1MG15"/>
<dbReference type="InterPro" id="IPR029066">
    <property type="entry name" value="PLP-binding_barrel"/>
</dbReference>
<dbReference type="GO" id="GO:0030170">
    <property type="term" value="F:pyridoxal phosphate binding"/>
    <property type="evidence" value="ECO:0007669"/>
    <property type="project" value="TreeGrafter"/>
</dbReference>
<dbReference type="CDD" id="cd00430">
    <property type="entry name" value="PLPDE_III_AR"/>
    <property type="match status" value="1"/>
</dbReference>
<evidence type="ECO:0000256" key="1">
    <source>
        <dbReference type="ARBA" id="ARBA00001933"/>
    </source>
</evidence>
<accession>A0A0G1MG15</accession>
<evidence type="ECO:0000313" key="8">
    <source>
        <dbReference type="Proteomes" id="UP000033999"/>
    </source>
</evidence>
<dbReference type="Gene3D" id="2.40.37.10">
    <property type="entry name" value="Lyase, Ornithine Decarboxylase, Chain A, domain 1"/>
    <property type="match status" value="1"/>
</dbReference>
<comment type="cofactor">
    <cofactor evidence="1 4">
        <name>pyridoxal 5'-phosphate</name>
        <dbReference type="ChEBI" id="CHEBI:597326"/>
    </cofactor>
</comment>
<dbReference type="SUPFAM" id="SSF51419">
    <property type="entry name" value="PLP-binding barrel"/>
    <property type="match status" value="1"/>
</dbReference>
<dbReference type="PANTHER" id="PTHR30511">
    <property type="entry name" value="ALANINE RACEMASE"/>
    <property type="match status" value="1"/>
</dbReference>
<dbReference type="PANTHER" id="PTHR30511:SF0">
    <property type="entry name" value="ALANINE RACEMASE, CATABOLIC-RELATED"/>
    <property type="match status" value="1"/>
</dbReference>
<evidence type="ECO:0000256" key="4">
    <source>
        <dbReference type="PIRSR" id="PIRSR600821-50"/>
    </source>
</evidence>
<proteinExistence type="predicted"/>
<sequence length="351" mass="38844">MAVIKSNAYGHGMEIVADVCARNESVDAFGVASVYEALELFKQGIRKTIIVLSILDVEQVAKMTQVQLNLISLPLYDMATGQKLFTVLKQRGLKAQVHVKIDTGTTRIGFLPSQISELLIFLQSAKKFIFLEALYTHFADAEDNISFTLKQNKILLETKNLFKKVGFKNFYTHSACTAATIRFADTHRDMIRLGLGLYGLNPNKKTAALIQKKTGKKLLPALSWHSKLTQVKTIPKGSTVGYGRSFKAHKAATIGVVPVGYFDGYDRKLSNKGHVVIRGTTCPIAGRVSMNLTMIDLSKIAKTVKTGDTVTLIDRRRGAKVNADSIAQSIETINYEIVTRINPLIPRLRRS</sequence>
<dbReference type="SUPFAM" id="SSF50621">
    <property type="entry name" value="Alanine racemase C-terminal domain-like"/>
    <property type="match status" value="1"/>
</dbReference>
<evidence type="ECO:0000313" key="7">
    <source>
        <dbReference type="EMBL" id="KKU07266.1"/>
    </source>
</evidence>
<dbReference type="Gene3D" id="3.20.20.10">
    <property type="entry name" value="Alanine racemase"/>
    <property type="match status" value="1"/>
</dbReference>
<dbReference type="InterPro" id="IPR000821">
    <property type="entry name" value="Ala_racemase"/>
</dbReference>
<dbReference type="InterPro" id="IPR001608">
    <property type="entry name" value="Ala_racemase_N"/>
</dbReference>
<dbReference type="InterPro" id="IPR020622">
    <property type="entry name" value="Ala_racemase_pyridoxalP-BS"/>
</dbReference>
<organism evidence="7 8">
    <name type="scientific">Candidatus Magasanikbacteria bacterium GW2011_GWA2_45_39</name>
    <dbReference type="NCBI Taxonomy" id="1619041"/>
    <lineage>
        <taxon>Bacteria</taxon>
        <taxon>Candidatus Magasanikiibacteriota</taxon>
    </lineage>
</organism>
<feature type="domain" description="Alanine racemase C-terminal" evidence="6">
    <location>
        <begin position="221"/>
        <end position="350"/>
    </location>
</feature>